<proteinExistence type="inferred from homology"/>
<comment type="function">
    <text evidence="2">Binds to DNA and alters its conformation. May be involved in regulation of gene expression, nucleoid organization and DNA protection.</text>
</comment>
<dbReference type="GO" id="GO:0003677">
    <property type="term" value="F:DNA binding"/>
    <property type="evidence" value="ECO:0007669"/>
    <property type="project" value="UniProtKB-UniRule"/>
</dbReference>
<evidence type="ECO:0000313" key="3">
    <source>
        <dbReference type="EMBL" id="WNM61255.1"/>
    </source>
</evidence>
<dbReference type="RefSeq" id="WP_312743138.1">
    <property type="nucleotide sequence ID" value="NZ_CP116968.1"/>
</dbReference>
<organism evidence="3 4">
    <name type="scientific">Candidatus Nitrospira neomarina</name>
    <dbReference type="NCBI Taxonomy" id="3020899"/>
    <lineage>
        <taxon>Bacteria</taxon>
        <taxon>Pseudomonadati</taxon>
        <taxon>Nitrospirota</taxon>
        <taxon>Nitrospiria</taxon>
        <taxon>Nitrospirales</taxon>
        <taxon>Nitrospiraceae</taxon>
        <taxon>Nitrospira</taxon>
    </lineage>
</organism>
<dbReference type="GO" id="GO:0043590">
    <property type="term" value="C:bacterial nucleoid"/>
    <property type="evidence" value="ECO:0007669"/>
    <property type="project" value="UniProtKB-UniRule"/>
</dbReference>
<dbReference type="InterPro" id="IPR036894">
    <property type="entry name" value="YbaB-like_sf"/>
</dbReference>
<comment type="similarity">
    <text evidence="2">Belongs to the YbaB/EbfC family.</text>
</comment>
<dbReference type="PANTHER" id="PTHR33449">
    <property type="entry name" value="NUCLEOID-ASSOCIATED PROTEIN YBAB"/>
    <property type="match status" value="1"/>
</dbReference>
<evidence type="ECO:0000313" key="4">
    <source>
        <dbReference type="Proteomes" id="UP001302494"/>
    </source>
</evidence>
<dbReference type="PANTHER" id="PTHR33449:SF1">
    <property type="entry name" value="NUCLEOID-ASSOCIATED PROTEIN YBAB"/>
    <property type="match status" value="1"/>
</dbReference>
<keyword evidence="2" id="KW-0963">Cytoplasm</keyword>
<evidence type="ECO:0000256" key="1">
    <source>
        <dbReference type="ARBA" id="ARBA00023125"/>
    </source>
</evidence>
<dbReference type="InterPro" id="IPR004401">
    <property type="entry name" value="YbaB/EbfC"/>
</dbReference>
<comment type="subcellular location">
    <subcellularLocation>
        <location evidence="2">Cytoplasm</location>
        <location evidence="2">Nucleoid</location>
    </subcellularLocation>
</comment>
<dbReference type="PIRSF" id="PIRSF004555">
    <property type="entry name" value="UCP004555"/>
    <property type="match status" value="1"/>
</dbReference>
<reference evidence="3 4" key="1">
    <citation type="submission" date="2023-01" db="EMBL/GenBank/DDBJ databases">
        <title>Cultivation and genomic characterization of new, ubiquitous marine nitrite-oxidizing bacteria from the Nitrospirales.</title>
        <authorList>
            <person name="Mueller A.J."/>
            <person name="Daebeler A."/>
            <person name="Herbold C.W."/>
            <person name="Kirkegaard R.H."/>
            <person name="Daims H."/>
        </authorList>
    </citation>
    <scope>NUCLEOTIDE SEQUENCE [LARGE SCALE GENOMIC DNA]</scope>
    <source>
        <strain evidence="3 4">DK</strain>
    </source>
</reference>
<dbReference type="Gene3D" id="3.30.1310.10">
    <property type="entry name" value="Nucleoid-associated protein YbaB-like domain"/>
    <property type="match status" value="1"/>
</dbReference>
<dbReference type="Pfam" id="PF02575">
    <property type="entry name" value="YbaB_DNA_bd"/>
    <property type="match status" value="1"/>
</dbReference>
<name>A0AA96GJ25_9BACT</name>
<sequence length="108" mass="11473">MSKNPFSNMGNLLKQAQAMQEKMGKIQEEAATKTVEASAGGGMVTVEANGAMQLTKLTIDPEVLKSGDHDMLQDLIVAASNEALRKAKELMAEEMKSLTGGMGIPGMF</sequence>
<evidence type="ECO:0000256" key="2">
    <source>
        <dbReference type="HAMAP-Rule" id="MF_00274"/>
    </source>
</evidence>
<dbReference type="AlphaFoldDB" id="A0AA96GJ25"/>
<dbReference type="HAMAP" id="MF_00274">
    <property type="entry name" value="DNA_YbaB_EbfC"/>
    <property type="match status" value="1"/>
</dbReference>
<comment type="subunit">
    <text evidence="2">Homodimer.</text>
</comment>
<accession>A0AA96GJ25</accession>
<gene>
    <name evidence="3" type="ORF">PQG83_16060</name>
</gene>
<keyword evidence="4" id="KW-1185">Reference proteome</keyword>
<dbReference type="GO" id="GO:0005829">
    <property type="term" value="C:cytosol"/>
    <property type="evidence" value="ECO:0007669"/>
    <property type="project" value="TreeGrafter"/>
</dbReference>
<dbReference type="SUPFAM" id="SSF82607">
    <property type="entry name" value="YbaB-like"/>
    <property type="match status" value="1"/>
</dbReference>
<keyword evidence="1 2" id="KW-0238">DNA-binding</keyword>
<dbReference type="KEGG" id="nneo:PQG83_16060"/>
<protein>
    <recommendedName>
        <fullName evidence="2">Nucleoid-associated protein PQG83_16060</fullName>
    </recommendedName>
</protein>
<dbReference type="NCBIfam" id="TIGR00103">
    <property type="entry name" value="DNA_YbaB_EbfC"/>
    <property type="match status" value="1"/>
</dbReference>
<dbReference type="EMBL" id="CP116968">
    <property type="protein sequence ID" value="WNM61255.1"/>
    <property type="molecule type" value="Genomic_DNA"/>
</dbReference>
<dbReference type="Proteomes" id="UP001302494">
    <property type="component" value="Chromosome"/>
</dbReference>